<organism evidence="2 3">
    <name type="scientific">Leishmania shawi</name>
    <dbReference type="NCBI Taxonomy" id="5680"/>
    <lineage>
        <taxon>Eukaryota</taxon>
        <taxon>Discoba</taxon>
        <taxon>Euglenozoa</taxon>
        <taxon>Kinetoplastea</taxon>
        <taxon>Metakinetoplastina</taxon>
        <taxon>Trypanosomatida</taxon>
        <taxon>Trypanosomatidae</taxon>
        <taxon>Leishmaniinae</taxon>
        <taxon>Leishmania</taxon>
        <taxon>Leishmania guyanensis species complex</taxon>
    </lineage>
</organism>
<evidence type="ECO:0000256" key="1">
    <source>
        <dbReference type="SAM" id="MobiDB-lite"/>
    </source>
</evidence>
<evidence type="ECO:0000313" key="3">
    <source>
        <dbReference type="Proteomes" id="UP001443563"/>
    </source>
</evidence>
<gene>
    <name evidence="2" type="ORF">Q4I29_002877</name>
</gene>
<evidence type="ECO:0000313" key="2">
    <source>
        <dbReference type="EMBL" id="KAL0507489.1"/>
    </source>
</evidence>
<protein>
    <submittedName>
        <fullName evidence="2">Uncharacterized protein</fullName>
    </submittedName>
</protein>
<sequence>MAPSSPPDSEVYSRRTMRWGAAALKRLRARHGIEAGCSVSEGRRDPGLKLARSDGRTDCPRQPEVQPQCNSAASMGCGGVHVSGVTGS</sequence>
<comment type="caution">
    <text evidence="2">The sequence shown here is derived from an EMBL/GenBank/DDBJ whole genome shotgun (WGS) entry which is preliminary data.</text>
</comment>
<name>A0ABR3E9D5_9TRYP</name>
<dbReference type="Proteomes" id="UP001443563">
    <property type="component" value="Unassembled WGS sequence"/>
</dbReference>
<feature type="compositionally biased region" description="Basic and acidic residues" evidence="1">
    <location>
        <begin position="41"/>
        <end position="61"/>
    </location>
</feature>
<proteinExistence type="predicted"/>
<accession>A0ABR3E9D5</accession>
<dbReference type="EMBL" id="JBAMZM010000020">
    <property type="protein sequence ID" value="KAL0507489.1"/>
    <property type="molecule type" value="Genomic_DNA"/>
</dbReference>
<keyword evidence="3" id="KW-1185">Reference proteome</keyword>
<feature type="region of interest" description="Disordered" evidence="1">
    <location>
        <begin position="38"/>
        <end position="71"/>
    </location>
</feature>
<reference evidence="2 3" key="1">
    <citation type="submission" date="2024-02" db="EMBL/GenBank/DDBJ databases">
        <title>FIRST GENOME SEQUENCES OF Leishmania (Viannia) shawi, Leishmania (Viannia) lindenbergi AND Leishmania (Viannia) utingensis.</title>
        <authorList>
            <person name="Resadore F."/>
            <person name="Custodio M.G.F."/>
            <person name="Boite M.C."/>
            <person name="Cupolillo E."/>
            <person name="Ferreira G.E.M."/>
        </authorList>
    </citation>
    <scope>NUCLEOTIDE SEQUENCE [LARGE SCALE GENOMIC DNA]</scope>
    <source>
        <strain evidence="2 3">MCEB/BR/1984/M8408</strain>
    </source>
</reference>